<feature type="domain" description="DUF6268" evidence="1">
    <location>
        <begin position="17"/>
        <end position="299"/>
    </location>
</feature>
<sequence length="301" mass="33585">MNKNILISAFSLLTTFLNAQNKIGGQLKMEYVPFSNYIRPIDSLKTDSKSDFKKAEVSLKIPLYTKELKNGKVSNWSLLFSTAYARMNNKNYEEQLFPSEMLNTQIGLQYFSPISSSWSILTMASVGIYTDMENISANDILGQGGILFIKHFNPKLALGLGPVLSNNFGVPMVMPGIYFDWKTGGDKFNVNINFPEGVEAGYQMTTNFALKGVVNLSGMVAERSKEGKSLLVGYQQVVAGLRPEIKLSNSLKLQLTGGTTLVRSFSENERSLKSLFRKKDIADPRFSTTFYSALSLRWNLP</sequence>
<organism evidence="2 3">
    <name type="scientific">Empedobacter falsenii</name>
    <dbReference type="NCBI Taxonomy" id="343874"/>
    <lineage>
        <taxon>Bacteria</taxon>
        <taxon>Pseudomonadati</taxon>
        <taxon>Bacteroidota</taxon>
        <taxon>Flavobacteriia</taxon>
        <taxon>Flavobacteriales</taxon>
        <taxon>Weeksellaceae</taxon>
        <taxon>Empedobacter</taxon>
    </lineage>
</organism>
<name>A0A427BQU9_9FLAO</name>
<dbReference type="Proteomes" id="UP000267844">
    <property type="component" value="Unassembled WGS sequence"/>
</dbReference>
<gene>
    <name evidence="2" type="ORF">EGI89_04550</name>
</gene>
<comment type="caution">
    <text evidence="2">The sequence shown here is derived from an EMBL/GenBank/DDBJ whole genome shotgun (WGS) entry which is preliminary data.</text>
</comment>
<protein>
    <recommendedName>
        <fullName evidence="1">DUF6268 domain-containing protein</fullName>
    </recommendedName>
</protein>
<accession>A0A427BQU9</accession>
<evidence type="ECO:0000313" key="3">
    <source>
        <dbReference type="Proteomes" id="UP000267844"/>
    </source>
</evidence>
<reference evidence="2 3" key="1">
    <citation type="submission" date="2018-10" db="EMBL/GenBank/DDBJ databases">
        <title>Transmission dynamics of multidrug resistant bacteria on intensive care unit surfaces.</title>
        <authorList>
            <person name="D'Souza A.W."/>
            <person name="Potter R.F."/>
            <person name="Wallace M."/>
            <person name="Shupe A."/>
            <person name="Patel S."/>
            <person name="Sun S."/>
            <person name="Gul D."/>
            <person name="Kwon J.H."/>
            <person name="Andleeb S."/>
            <person name="Burnham C.-A.D."/>
            <person name="Dantas G."/>
        </authorList>
    </citation>
    <scope>NUCLEOTIDE SEQUENCE [LARGE SCALE GENOMIC DNA]</scope>
    <source>
        <strain evidence="2 3">WF_348</strain>
    </source>
</reference>
<proteinExistence type="predicted"/>
<dbReference type="AlphaFoldDB" id="A0A427BQU9"/>
<evidence type="ECO:0000259" key="1">
    <source>
        <dbReference type="Pfam" id="PF19783"/>
    </source>
</evidence>
<dbReference type="Pfam" id="PF19783">
    <property type="entry name" value="DUF6268"/>
    <property type="match status" value="1"/>
</dbReference>
<evidence type="ECO:0000313" key="2">
    <source>
        <dbReference type="EMBL" id="RRT92837.1"/>
    </source>
</evidence>
<dbReference type="RefSeq" id="WP_125349319.1">
    <property type="nucleotide sequence ID" value="NZ_RHPN01000006.1"/>
</dbReference>
<dbReference type="EMBL" id="RHPO01000006">
    <property type="protein sequence ID" value="RRT92837.1"/>
    <property type="molecule type" value="Genomic_DNA"/>
</dbReference>
<dbReference type="InterPro" id="IPR046235">
    <property type="entry name" value="DUF6268"/>
</dbReference>